<gene>
    <name evidence="2" type="ORF">H1S01_19980</name>
</gene>
<evidence type="ECO:0000313" key="3">
    <source>
        <dbReference type="Proteomes" id="UP000617402"/>
    </source>
</evidence>
<reference evidence="2 3" key="1">
    <citation type="submission" date="2020-07" db="EMBL/GenBank/DDBJ databases">
        <title>Draft whole-genome sequence of Heliobacterium chlorum DSM 3682, type strain.</title>
        <authorList>
            <person name="Kyndt J.A."/>
            <person name="Meyer T.E."/>
            <person name="Imhoff J.F."/>
        </authorList>
    </citation>
    <scope>NUCLEOTIDE SEQUENCE [LARGE SCALE GENOMIC DNA]</scope>
    <source>
        <strain evidence="2 3">DSM 3682</strain>
    </source>
</reference>
<dbReference type="Proteomes" id="UP000617402">
    <property type="component" value="Unassembled WGS sequence"/>
</dbReference>
<feature type="transmembrane region" description="Helical" evidence="1">
    <location>
        <begin position="6"/>
        <end position="28"/>
    </location>
</feature>
<dbReference type="EMBL" id="JACVHF010000078">
    <property type="protein sequence ID" value="MBC9786723.1"/>
    <property type="molecule type" value="Genomic_DNA"/>
</dbReference>
<name>A0ABR7T7G8_HELCL</name>
<keyword evidence="1" id="KW-0472">Membrane</keyword>
<keyword evidence="1" id="KW-0812">Transmembrane</keyword>
<keyword evidence="3" id="KW-1185">Reference proteome</keyword>
<feature type="transmembrane region" description="Helical" evidence="1">
    <location>
        <begin position="40"/>
        <end position="59"/>
    </location>
</feature>
<keyword evidence="1" id="KW-1133">Transmembrane helix</keyword>
<evidence type="ECO:0000313" key="2">
    <source>
        <dbReference type="EMBL" id="MBC9786723.1"/>
    </source>
</evidence>
<sequence>MGDFLAVSTIGSAIFAIIMAIVSIVAFWKIFSKAGFSPWMSLLMLVPVINFIAFLYLAFADWPALKNQSQFIERPLE</sequence>
<accession>A0ABR7T7G8</accession>
<comment type="caution">
    <text evidence="2">The sequence shown here is derived from an EMBL/GenBank/DDBJ whole genome shotgun (WGS) entry which is preliminary data.</text>
</comment>
<protein>
    <submittedName>
        <fullName evidence="2">Uncharacterized protein</fullName>
    </submittedName>
</protein>
<proteinExistence type="predicted"/>
<evidence type="ECO:0000256" key="1">
    <source>
        <dbReference type="SAM" id="Phobius"/>
    </source>
</evidence>
<organism evidence="2 3">
    <name type="scientific">Heliobacterium chlorum</name>
    <dbReference type="NCBI Taxonomy" id="2698"/>
    <lineage>
        <taxon>Bacteria</taxon>
        <taxon>Bacillati</taxon>
        <taxon>Bacillota</taxon>
        <taxon>Clostridia</taxon>
        <taxon>Eubacteriales</taxon>
        <taxon>Heliobacteriaceae</taxon>
        <taxon>Heliobacterium</taxon>
    </lineage>
</organism>